<name>A2BTG3_PROMS</name>
<dbReference type="Proteomes" id="UP000002590">
    <property type="component" value="Chromosome"/>
</dbReference>
<organism evidence="1 2">
    <name type="scientific">Prochlorococcus marinus (strain AS9601)</name>
    <dbReference type="NCBI Taxonomy" id="146891"/>
    <lineage>
        <taxon>Bacteria</taxon>
        <taxon>Bacillati</taxon>
        <taxon>Cyanobacteriota</taxon>
        <taxon>Cyanophyceae</taxon>
        <taxon>Synechococcales</taxon>
        <taxon>Prochlorococcaceae</taxon>
        <taxon>Prochlorococcus</taxon>
    </lineage>
</organism>
<dbReference type="HOGENOM" id="CLU_3375273_0_0_3"/>
<reference evidence="1 2" key="1">
    <citation type="journal article" date="2007" name="PLoS Genet.">
        <title>Patterns and implications of gene gain and loss in the evolution of Prochlorococcus.</title>
        <authorList>
            <person name="Kettler G.C."/>
            <person name="Martiny A.C."/>
            <person name="Huang K."/>
            <person name="Zucker J."/>
            <person name="Coleman M.L."/>
            <person name="Rodrigue S."/>
            <person name="Chen F."/>
            <person name="Lapidus A."/>
            <person name="Ferriera S."/>
            <person name="Johnson J."/>
            <person name="Steglich C."/>
            <person name="Church G.M."/>
            <person name="Richardson P."/>
            <person name="Chisholm S.W."/>
        </authorList>
    </citation>
    <scope>NUCLEOTIDE SEQUENCE [LARGE SCALE GENOMIC DNA]</scope>
    <source>
        <strain evidence="1 2">AS9601</strain>
    </source>
</reference>
<sequence>MVVLSLLEALRKKNNPMAKRIVSNNVEFKEYDIK</sequence>
<protein>
    <submittedName>
        <fullName evidence="1">Uncharacterized protein</fullName>
    </submittedName>
</protein>
<proteinExistence type="predicted"/>
<dbReference type="AlphaFoldDB" id="A2BTG3"/>
<gene>
    <name evidence="1" type="ordered locus">A9601_17911</name>
</gene>
<accession>A2BTG3</accession>
<dbReference type="KEGG" id="pmb:A9601_17911"/>
<dbReference type="EMBL" id="CP000551">
    <property type="protein sequence ID" value="ABM71074.1"/>
    <property type="molecule type" value="Genomic_DNA"/>
</dbReference>
<dbReference type="STRING" id="146891.A9601_17911"/>
<evidence type="ECO:0000313" key="1">
    <source>
        <dbReference type="EMBL" id="ABM71074.1"/>
    </source>
</evidence>
<evidence type="ECO:0000313" key="2">
    <source>
        <dbReference type="Proteomes" id="UP000002590"/>
    </source>
</evidence>